<evidence type="ECO:0000313" key="1">
    <source>
        <dbReference type="EMBL" id="NSJ78948.1"/>
    </source>
</evidence>
<protein>
    <submittedName>
        <fullName evidence="1">Uncharacterized protein</fullName>
    </submittedName>
</protein>
<dbReference type="Proteomes" id="UP001644750">
    <property type="component" value="Unassembled WGS sequence"/>
</dbReference>
<evidence type="ECO:0000313" key="2">
    <source>
        <dbReference type="Proteomes" id="UP001644750"/>
    </source>
</evidence>
<sequence length="53" mass="6128">MNEDMKIGAKIALEGVKEELIKVRAELKRKGYDNRRGFTTIEAYIDDSIKELK</sequence>
<name>A0ABX2HWE7_ANAHA</name>
<comment type="caution">
    <text evidence="1">The sequence shown here is derived from an EMBL/GenBank/DDBJ whole genome shotgun (WGS) entry which is preliminary data.</text>
</comment>
<reference evidence="1 2" key="1">
    <citation type="journal article" date="2020" name="Cell Host Microbe">
        <title>Functional and Genomic Variation between Human-Derived Isolates of Lachnospiraceae Reveals Inter- and Intra-Species Diversity.</title>
        <authorList>
            <person name="Sorbara M.T."/>
            <person name="Littmann E.R."/>
            <person name="Fontana E."/>
            <person name="Moody T.U."/>
            <person name="Kohout C.E."/>
            <person name="Gjonbalaj M."/>
            <person name="Eaton V."/>
            <person name="Seok R."/>
            <person name="Leiner I.M."/>
            <person name="Pamer E.G."/>
        </authorList>
    </citation>
    <scope>NUCLEOTIDE SEQUENCE [LARGE SCALE GENOMIC DNA]</scope>
    <source>
        <strain evidence="1 2">MSK.14.57</strain>
    </source>
</reference>
<accession>A0ABX2HWE7</accession>
<keyword evidence="2" id="KW-1185">Reference proteome</keyword>
<dbReference type="RefSeq" id="WP_153811611.1">
    <property type="nucleotide sequence ID" value="NZ_BAABXM010000001.1"/>
</dbReference>
<proteinExistence type="predicted"/>
<organism evidence="1 2">
    <name type="scientific">Anaerostipes hadrus</name>
    <dbReference type="NCBI Taxonomy" id="649756"/>
    <lineage>
        <taxon>Bacteria</taxon>
        <taxon>Bacillati</taxon>
        <taxon>Bacillota</taxon>
        <taxon>Clostridia</taxon>
        <taxon>Lachnospirales</taxon>
        <taxon>Lachnospiraceae</taxon>
        <taxon>Anaerostipes</taxon>
    </lineage>
</organism>
<dbReference type="EMBL" id="JAAITB010000008">
    <property type="protein sequence ID" value="NSJ78948.1"/>
    <property type="molecule type" value="Genomic_DNA"/>
</dbReference>
<gene>
    <name evidence="1" type="ORF">G5A72_04955</name>
</gene>